<evidence type="ECO:0000313" key="1">
    <source>
        <dbReference type="EMBL" id="KAF6322466.1"/>
    </source>
</evidence>
<dbReference type="Proteomes" id="UP000558488">
    <property type="component" value="Unassembled WGS sequence"/>
</dbReference>
<proteinExistence type="predicted"/>
<dbReference type="EMBL" id="JACAGB010000015">
    <property type="protein sequence ID" value="KAF6322466.1"/>
    <property type="molecule type" value="Genomic_DNA"/>
</dbReference>
<reference evidence="1 2" key="1">
    <citation type="journal article" date="2020" name="Nature">
        <title>Six reference-quality genomes reveal evolution of bat adaptations.</title>
        <authorList>
            <person name="Jebb D."/>
            <person name="Huang Z."/>
            <person name="Pippel M."/>
            <person name="Hughes G.M."/>
            <person name="Lavrichenko K."/>
            <person name="Devanna P."/>
            <person name="Winkler S."/>
            <person name="Jermiin L.S."/>
            <person name="Skirmuntt E.C."/>
            <person name="Katzourakis A."/>
            <person name="Burkitt-Gray L."/>
            <person name="Ray D.A."/>
            <person name="Sullivan K.A.M."/>
            <person name="Roscito J.G."/>
            <person name="Kirilenko B.M."/>
            <person name="Davalos L.M."/>
            <person name="Corthals A.P."/>
            <person name="Power M.L."/>
            <person name="Jones G."/>
            <person name="Ransome R.D."/>
            <person name="Dechmann D.K.N."/>
            <person name="Locatelli A.G."/>
            <person name="Puechmaille S.J."/>
            <person name="Fedrigo O."/>
            <person name="Jarvis E.D."/>
            <person name="Hiller M."/>
            <person name="Vernes S.C."/>
            <person name="Myers E.W."/>
            <person name="Teeling E.C."/>
        </authorList>
    </citation>
    <scope>NUCLEOTIDE SEQUENCE [LARGE SCALE GENOMIC DNA]</scope>
    <source>
        <strain evidence="1">MPipKuh1</strain>
        <tissue evidence="1">Flight muscle</tissue>
    </source>
</reference>
<evidence type="ECO:0000313" key="2">
    <source>
        <dbReference type="Proteomes" id="UP000558488"/>
    </source>
</evidence>
<organism evidence="1 2">
    <name type="scientific">Pipistrellus kuhlii</name>
    <name type="common">Kuhl's pipistrelle</name>
    <dbReference type="NCBI Taxonomy" id="59472"/>
    <lineage>
        <taxon>Eukaryota</taxon>
        <taxon>Metazoa</taxon>
        <taxon>Chordata</taxon>
        <taxon>Craniata</taxon>
        <taxon>Vertebrata</taxon>
        <taxon>Euteleostomi</taxon>
        <taxon>Mammalia</taxon>
        <taxon>Eutheria</taxon>
        <taxon>Laurasiatheria</taxon>
        <taxon>Chiroptera</taxon>
        <taxon>Yangochiroptera</taxon>
        <taxon>Vespertilionidae</taxon>
        <taxon>Pipistrellus</taxon>
    </lineage>
</organism>
<sequence length="129" mass="14187">MEAGSKRVPGDEGGAATRALSFKQIKGFFLSLCSPVAGRVRWTWEVSFPIFLCQGDNHTPSIIWGYQKEHQSRYQCMEFGPDAQGSYRLSAGLPCRAPCLGSLLKANQPQMSATPIHSLRRVKASTETP</sequence>
<gene>
    <name evidence="1" type="ORF">mPipKuh1_008467</name>
</gene>
<keyword evidence="2" id="KW-1185">Reference proteome</keyword>
<comment type="caution">
    <text evidence="1">The sequence shown here is derived from an EMBL/GenBank/DDBJ whole genome shotgun (WGS) entry which is preliminary data.</text>
</comment>
<name>A0A7J7VBW4_PIPKU</name>
<dbReference type="AlphaFoldDB" id="A0A7J7VBW4"/>
<protein>
    <submittedName>
        <fullName evidence="1">Uncharacterized protein</fullName>
    </submittedName>
</protein>
<accession>A0A7J7VBW4</accession>